<keyword evidence="4 13" id="KW-0521">NADP</keyword>
<dbReference type="NCBIfam" id="TIGR00036">
    <property type="entry name" value="dapB"/>
    <property type="match status" value="1"/>
</dbReference>
<dbReference type="SUPFAM" id="SSF51735">
    <property type="entry name" value="NAD(P)-binding Rossmann-fold domains"/>
    <property type="match status" value="1"/>
</dbReference>
<dbReference type="Gene3D" id="3.30.360.10">
    <property type="entry name" value="Dihydrodipicolinate Reductase, domain 2"/>
    <property type="match status" value="1"/>
</dbReference>
<comment type="pathway">
    <text evidence="9 13">Amino-acid biosynthesis; L-lysine biosynthesis via DAP pathway; (S)-tetrahydrodipicolinate from L-aspartate: step 4/4.</text>
</comment>
<feature type="domain" description="Dihydrodipicolinate reductase C-terminal" evidence="15">
    <location>
        <begin position="132"/>
        <end position="268"/>
    </location>
</feature>
<dbReference type="GO" id="GO:0051287">
    <property type="term" value="F:NAD binding"/>
    <property type="evidence" value="ECO:0007669"/>
    <property type="project" value="UniProtKB-UniRule"/>
</dbReference>
<feature type="binding site" evidence="13">
    <location>
        <begin position="126"/>
        <end position="129"/>
    </location>
    <ligand>
        <name>NAD(+)</name>
        <dbReference type="ChEBI" id="CHEBI:57540"/>
    </ligand>
</feature>
<feature type="binding site" evidence="13">
    <location>
        <begin position="12"/>
        <end position="17"/>
    </location>
    <ligand>
        <name>NAD(+)</name>
        <dbReference type="ChEBI" id="CHEBI:57540"/>
    </ligand>
</feature>
<evidence type="ECO:0000256" key="11">
    <source>
        <dbReference type="ARBA" id="ARBA00049080"/>
    </source>
</evidence>
<keyword evidence="6 13" id="KW-0560">Oxidoreductase</keyword>
<feature type="binding site" evidence="13">
    <location>
        <begin position="102"/>
        <end position="104"/>
    </location>
    <ligand>
        <name>NAD(+)</name>
        <dbReference type="ChEBI" id="CHEBI:57540"/>
    </ligand>
</feature>
<comment type="subcellular location">
    <subcellularLocation>
        <location evidence="13">Cytoplasm</location>
    </subcellularLocation>
</comment>
<organism evidence="16 17">
    <name type="scientific">Candidatus Danuiimicrobium aquiferis</name>
    <dbReference type="NCBI Taxonomy" id="1801832"/>
    <lineage>
        <taxon>Bacteria</taxon>
        <taxon>Pseudomonadati</taxon>
        <taxon>Candidatus Omnitrophota</taxon>
        <taxon>Candidatus Danuiimicrobium</taxon>
    </lineage>
</organism>
<evidence type="ECO:0000256" key="1">
    <source>
        <dbReference type="ARBA" id="ARBA00006642"/>
    </source>
</evidence>
<evidence type="ECO:0000256" key="13">
    <source>
        <dbReference type="HAMAP-Rule" id="MF_00102"/>
    </source>
</evidence>
<dbReference type="PIRSF" id="PIRSF000161">
    <property type="entry name" value="DHPR"/>
    <property type="match status" value="1"/>
</dbReference>
<dbReference type="InterPro" id="IPR000846">
    <property type="entry name" value="DapB_N"/>
</dbReference>
<dbReference type="FunFam" id="3.30.360.10:FF:000004">
    <property type="entry name" value="4-hydroxy-tetrahydrodipicolinate reductase"/>
    <property type="match status" value="1"/>
</dbReference>
<feature type="binding site" evidence="13">
    <location>
        <position position="38"/>
    </location>
    <ligand>
        <name>NAD(+)</name>
        <dbReference type="ChEBI" id="CHEBI:57540"/>
    </ligand>
</feature>
<dbReference type="GO" id="GO:0008839">
    <property type="term" value="F:4-hydroxy-tetrahydrodipicolinate reductase"/>
    <property type="evidence" value="ECO:0007669"/>
    <property type="project" value="UniProtKB-UniRule"/>
</dbReference>
<keyword evidence="7 13" id="KW-0520">NAD</keyword>
<feature type="binding site" evidence="13">
    <location>
        <position position="39"/>
    </location>
    <ligand>
        <name>NADP(+)</name>
        <dbReference type="ChEBI" id="CHEBI:58349"/>
    </ligand>
</feature>
<proteinExistence type="inferred from homology"/>
<comment type="caution">
    <text evidence="13">Was originally thought to be a dihydrodipicolinate reductase (DHDPR), catalyzing the conversion of dihydrodipicolinate to tetrahydrodipicolinate. However, it was shown in E.coli that the substrate of the enzymatic reaction is not dihydrodipicolinate (DHDP) but in fact (2S,4S)-4-hydroxy-2,3,4,5-tetrahydrodipicolinic acid (HTPA), the product released by the DapA-catalyzed reaction.</text>
</comment>
<feature type="active site" description="Proton donor" evidence="13">
    <location>
        <position position="163"/>
    </location>
</feature>
<evidence type="ECO:0000313" key="17">
    <source>
        <dbReference type="Proteomes" id="UP000178187"/>
    </source>
</evidence>
<dbReference type="Proteomes" id="UP000178187">
    <property type="component" value="Unassembled WGS sequence"/>
</dbReference>
<keyword evidence="8 13" id="KW-0457">Lysine biosynthesis</keyword>
<comment type="caution">
    <text evidence="16">The sequence shown here is derived from an EMBL/GenBank/DDBJ whole genome shotgun (WGS) entry which is preliminary data.</text>
</comment>
<evidence type="ECO:0000256" key="9">
    <source>
        <dbReference type="ARBA" id="ARBA00037922"/>
    </source>
</evidence>
<accession>A0A1G1L1K7</accession>
<feature type="binding site" evidence="13">
    <location>
        <begin position="169"/>
        <end position="170"/>
    </location>
    <ligand>
        <name>(S)-2,3,4,5-tetrahydrodipicolinate</name>
        <dbReference type="ChEBI" id="CHEBI:16845"/>
    </ligand>
</feature>
<keyword evidence="2 13" id="KW-0963">Cytoplasm</keyword>
<dbReference type="UniPathway" id="UPA00034">
    <property type="reaction ID" value="UER00018"/>
</dbReference>
<dbReference type="GO" id="GO:0009089">
    <property type="term" value="P:lysine biosynthetic process via diaminopimelate"/>
    <property type="evidence" value="ECO:0007669"/>
    <property type="project" value="UniProtKB-UniRule"/>
</dbReference>
<dbReference type="InterPro" id="IPR022663">
    <property type="entry name" value="DapB_C"/>
</dbReference>
<dbReference type="PANTHER" id="PTHR20836">
    <property type="entry name" value="DIHYDRODIPICOLINATE REDUCTASE"/>
    <property type="match status" value="1"/>
</dbReference>
<evidence type="ECO:0000256" key="6">
    <source>
        <dbReference type="ARBA" id="ARBA00023002"/>
    </source>
</evidence>
<feature type="binding site" evidence="13">
    <location>
        <position position="160"/>
    </location>
    <ligand>
        <name>(S)-2,3,4,5-tetrahydrodipicolinate</name>
        <dbReference type="ChEBI" id="CHEBI:16845"/>
    </ligand>
</feature>
<evidence type="ECO:0000259" key="15">
    <source>
        <dbReference type="Pfam" id="PF05173"/>
    </source>
</evidence>
<evidence type="ECO:0000256" key="7">
    <source>
        <dbReference type="ARBA" id="ARBA00023027"/>
    </source>
</evidence>
<keyword evidence="3 13" id="KW-0028">Amino-acid biosynthesis</keyword>
<comment type="similarity">
    <text evidence="1 13">Belongs to the DapB family.</text>
</comment>
<dbReference type="SUPFAM" id="SSF55347">
    <property type="entry name" value="Glyceraldehyde-3-phosphate dehydrogenase-like, C-terminal domain"/>
    <property type="match status" value="1"/>
</dbReference>
<sequence length="270" mass="29301">MEKQRIKIVVAGAAGRMGKAILDLAHRDREIEIAGAFEKADHPMTGKTVGVLIGVDSIQVPIDSDIAKTIAKGDVVIDFTHSDVTPKIFETVLSMRKAVVIGTTGLQQKFIEQLSLASKTIPIVQAPNMSIGVNLLFRLASMVGEVLDDRYDVEIVEEHHRHKKDAPSGTALELARLIAKARKINLDEKAIYGRHGMTGERSQGTIGVHAVRGGDTVGYHQVCFLTEGERVELVHRATSRNAFAAGALKAAKFLADKKSGFFNMQQVLGL</sequence>
<evidence type="ECO:0000313" key="16">
    <source>
        <dbReference type="EMBL" id="OGW99040.1"/>
    </source>
</evidence>
<dbReference type="PROSITE" id="PS01298">
    <property type="entry name" value="DAPB"/>
    <property type="match status" value="1"/>
</dbReference>
<dbReference type="PANTHER" id="PTHR20836:SF0">
    <property type="entry name" value="4-HYDROXY-TETRAHYDRODIPICOLINATE REDUCTASE 1, CHLOROPLASTIC-RELATED"/>
    <property type="match status" value="1"/>
</dbReference>
<dbReference type="GO" id="GO:0005829">
    <property type="term" value="C:cytosol"/>
    <property type="evidence" value="ECO:0007669"/>
    <property type="project" value="TreeGrafter"/>
</dbReference>
<dbReference type="HAMAP" id="MF_00102">
    <property type="entry name" value="DapB"/>
    <property type="match status" value="1"/>
</dbReference>
<dbReference type="AlphaFoldDB" id="A0A1G1L1K7"/>
<comment type="function">
    <text evidence="13">Catalyzes the conversion of 4-hydroxy-tetrahydrodipicolinate (HTPA) to tetrahydrodipicolinate.</text>
</comment>
<feature type="domain" description="Dihydrodipicolinate reductase N-terminal" evidence="14">
    <location>
        <begin position="6"/>
        <end position="129"/>
    </location>
</feature>
<evidence type="ECO:0000256" key="2">
    <source>
        <dbReference type="ARBA" id="ARBA00022490"/>
    </source>
</evidence>
<evidence type="ECO:0000259" key="14">
    <source>
        <dbReference type="Pfam" id="PF01113"/>
    </source>
</evidence>
<dbReference type="Pfam" id="PF01113">
    <property type="entry name" value="DapB_N"/>
    <property type="match status" value="1"/>
</dbReference>
<protein>
    <recommendedName>
        <fullName evidence="10 13">4-hydroxy-tetrahydrodipicolinate reductase</fullName>
        <shortName evidence="13">HTPA reductase</shortName>
        <ecNumber evidence="10 13">1.17.1.8</ecNumber>
    </recommendedName>
</protein>
<dbReference type="InterPro" id="IPR036291">
    <property type="entry name" value="NAD(P)-bd_dom_sf"/>
</dbReference>
<name>A0A1G1L1K7_9BACT</name>
<dbReference type="Pfam" id="PF05173">
    <property type="entry name" value="DapB_C"/>
    <property type="match status" value="1"/>
</dbReference>
<dbReference type="CDD" id="cd02274">
    <property type="entry name" value="DHDPR_N"/>
    <property type="match status" value="1"/>
</dbReference>
<feature type="active site" description="Proton donor/acceptor" evidence="13">
    <location>
        <position position="159"/>
    </location>
</feature>
<reference evidence="16 17" key="1">
    <citation type="journal article" date="2016" name="Nat. Commun.">
        <title>Thousands of microbial genomes shed light on interconnected biogeochemical processes in an aquifer system.</title>
        <authorList>
            <person name="Anantharaman K."/>
            <person name="Brown C.T."/>
            <person name="Hug L.A."/>
            <person name="Sharon I."/>
            <person name="Castelle C.J."/>
            <person name="Probst A.J."/>
            <person name="Thomas B.C."/>
            <person name="Singh A."/>
            <person name="Wilkins M.J."/>
            <person name="Karaoz U."/>
            <person name="Brodie E.L."/>
            <person name="Williams K.H."/>
            <person name="Hubbard S.S."/>
            <person name="Banfield J.F."/>
        </authorList>
    </citation>
    <scope>NUCLEOTIDE SEQUENCE [LARGE SCALE GENOMIC DNA]</scope>
</reference>
<evidence type="ECO:0000256" key="4">
    <source>
        <dbReference type="ARBA" id="ARBA00022857"/>
    </source>
</evidence>
<dbReference type="EC" id="1.17.1.8" evidence="10 13"/>
<evidence type="ECO:0000256" key="12">
    <source>
        <dbReference type="ARBA" id="ARBA00049396"/>
    </source>
</evidence>
<dbReference type="GO" id="GO:0019877">
    <property type="term" value="P:diaminopimelate biosynthetic process"/>
    <property type="evidence" value="ECO:0007669"/>
    <property type="project" value="UniProtKB-UniRule"/>
</dbReference>
<dbReference type="GO" id="GO:0050661">
    <property type="term" value="F:NADP binding"/>
    <property type="evidence" value="ECO:0007669"/>
    <property type="project" value="UniProtKB-UniRule"/>
</dbReference>
<comment type="catalytic activity">
    <reaction evidence="12 13">
        <text>(S)-2,3,4,5-tetrahydrodipicolinate + NAD(+) + H2O = (2S,4S)-4-hydroxy-2,3,4,5-tetrahydrodipicolinate + NADH + H(+)</text>
        <dbReference type="Rhea" id="RHEA:35323"/>
        <dbReference type="ChEBI" id="CHEBI:15377"/>
        <dbReference type="ChEBI" id="CHEBI:15378"/>
        <dbReference type="ChEBI" id="CHEBI:16845"/>
        <dbReference type="ChEBI" id="CHEBI:57540"/>
        <dbReference type="ChEBI" id="CHEBI:57945"/>
        <dbReference type="ChEBI" id="CHEBI:67139"/>
        <dbReference type="EC" id="1.17.1.8"/>
    </reaction>
</comment>
<gene>
    <name evidence="13" type="primary">dapB</name>
    <name evidence="16" type="ORF">A3G33_01300</name>
</gene>
<dbReference type="Gene3D" id="3.40.50.720">
    <property type="entry name" value="NAD(P)-binding Rossmann-like Domain"/>
    <property type="match status" value="1"/>
</dbReference>
<evidence type="ECO:0000256" key="10">
    <source>
        <dbReference type="ARBA" id="ARBA00038983"/>
    </source>
</evidence>
<dbReference type="GO" id="GO:0016726">
    <property type="term" value="F:oxidoreductase activity, acting on CH or CH2 groups, NAD or NADP as acceptor"/>
    <property type="evidence" value="ECO:0007669"/>
    <property type="project" value="UniProtKB-UniRule"/>
</dbReference>
<dbReference type="InterPro" id="IPR023940">
    <property type="entry name" value="DHDPR_bac"/>
</dbReference>
<comment type="catalytic activity">
    <reaction evidence="11 13">
        <text>(S)-2,3,4,5-tetrahydrodipicolinate + NADP(+) + H2O = (2S,4S)-4-hydroxy-2,3,4,5-tetrahydrodipicolinate + NADPH + H(+)</text>
        <dbReference type="Rhea" id="RHEA:35331"/>
        <dbReference type="ChEBI" id="CHEBI:15377"/>
        <dbReference type="ChEBI" id="CHEBI:15378"/>
        <dbReference type="ChEBI" id="CHEBI:16845"/>
        <dbReference type="ChEBI" id="CHEBI:57783"/>
        <dbReference type="ChEBI" id="CHEBI:58349"/>
        <dbReference type="ChEBI" id="CHEBI:67139"/>
        <dbReference type="EC" id="1.17.1.8"/>
    </reaction>
</comment>
<evidence type="ECO:0000256" key="8">
    <source>
        <dbReference type="ARBA" id="ARBA00023154"/>
    </source>
</evidence>
<comment type="subunit">
    <text evidence="13">Homotetramer.</text>
</comment>
<dbReference type="InterPro" id="IPR022664">
    <property type="entry name" value="DapB_N_CS"/>
</dbReference>
<dbReference type="EMBL" id="MHFR01000016">
    <property type="protein sequence ID" value="OGW99040.1"/>
    <property type="molecule type" value="Genomic_DNA"/>
</dbReference>
<evidence type="ECO:0000256" key="3">
    <source>
        <dbReference type="ARBA" id="ARBA00022605"/>
    </source>
</evidence>
<evidence type="ECO:0000256" key="5">
    <source>
        <dbReference type="ARBA" id="ARBA00022915"/>
    </source>
</evidence>
<keyword evidence="5 13" id="KW-0220">Diaminopimelate biosynthesis</keyword>